<gene>
    <name evidence="3" type="ORF">VKT23_008144</name>
</gene>
<evidence type="ECO:0000313" key="4">
    <source>
        <dbReference type="Proteomes" id="UP001498398"/>
    </source>
</evidence>
<feature type="signal peptide" evidence="2">
    <location>
        <begin position="1"/>
        <end position="23"/>
    </location>
</feature>
<comment type="caution">
    <text evidence="3">The sequence shown here is derived from an EMBL/GenBank/DDBJ whole genome shotgun (WGS) entry which is preliminary data.</text>
</comment>
<feature type="transmembrane region" description="Helical" evidence="1">
    <location>
        <begin position="165"/>
        <end position="188"/>
    </location>
</feature>
<sequence length="246" mass="26734">MKQFILCLFYIPYLLIISATGFAISAPSTVQIGDSVQANYSSQFPPESSNQPDYVIVIAQKNQNGLYPQNNIGTTFIARGNKIDKATGSVNFIINEEGTFAVQMYEESVGQFGFLLYNLTILQRDTLFGQSGDIIATASSTASESLSVTSAPNPASPSSQSVSRLTIILASVLGGLLVIIALPLLIILRRQKRLRRSVVSVTTEREQPPDSEKAMTIHPFPYDASPLHMAMQKVDKSNSQAIIVNS</sequence>
<keyword evidence="2" id="KW-0732">Signal</keyword>
<evidence type="ECO:0000256" key="2">
    <source>
        <dbReference type="SAM" id="SignalP"/>
    </source>
</evidence>
<dbReference type="EMBL" id="JBANRG010000012">
    <property type="protein sequence ID" value="KAK7461718.1"/>
    <property type="molecule type" value="Genomic_DNA"/>
</dbReference>
<proteinExistence type="predicted"/>
<feature type="chain" id="PRO_5047246487" evidence="2">
    <location>
        <begin position="24"/>
        <end position="246"/>
    </location>
</feature>
<name>A0ABR1JHE0_9AGAR</name>
<dbReference type="Proteomes" id="UP001498398">
    <property type="component" value="Unassembled WGS sequence"/>
</dbReference>
<protein>
    <submittedName>
        <fullName evidence="3">Uncharacterized protein</fullName>
    </submittedName>
</protein>
<evidence type="ECO:0000256" key="1">
    <source>
        <dbReference type="SAM" id="Phobius"/>
    </source>
</evidence>
<keyword evidence="4" id="KW-1185">Reference proteome</keyword>
<keyword evidence="1" id="KW-0472">Membrane</keyword>
<reference evidence="3 4" key="1">
    <citation type="submission" date="2024-01" db="EMBL/GenBank/DDBJ databases">
        <title>A draft genome for the cacao thread blight pathogen Marasmiellus scandens.</title>
        <authorList>
            <person name="Baruah I.K."/>
            <person name="Leung J."/>
            <person name="Bukari Y."/>
            <person name="Amoako-Attah I."/>
            <person name="Meinhardt L.W."/>
            <person name="Bailey B.A."/>
            <person name="Cohen S.P."/>
        </authorList>
    </citation>
    <scope>NUCLEOTIDE SEQUENCE [LARGE SCALE GENOMIC DNA]</scope>
    <source>
        <strain evidence="3 4">GH-19</strain>
    </source>
</reference>
<organism evidence="3 4">
    <name type="scientific">Marasmiellus scandens</name>
    <dbReference type="NCBI Taxonomy" id="2682957"/>
    <lineage>
        <taxon>Eukaryota</taxon>
        <taxon>Fungi</taxon>
        <taxon>Dikarya</taxon>
        <taxon>Basidiomycota</taxon>
        <taxon>Agaricomycotina</taxon>
        <taxon>Agaricomycetes</taxon>
        <taxon>Agaricomycetidae</taxon>
        <taxon>Agaricales</taxon>
        <taxon>Marasmiineae</taxon>
        <taxon>Omphalotaceae</taxon>
        <taxon>Marasmiellus</taxon>
    </lineage>
</organism>
<accession>A0ABR1JHE0</accession>
<keyword evidence="1" id="KW-1133">Transmembrane helix</keyword>
<evidence type="ECO:0000313" key="3">
    <source>
        <dbReference type="EMBL" id="KAK7461718.1"/>
    </source>
</evidence>
<keyword evidence="1" id="KW-0812">Transmembrane</keyword>